<sequence length="219" mass="25982">MDILSEMEETVKKNSEVSLEASISEKTPKKNLWDEIVEQSEKDKREVEAYIKSKNADSDVFPEPLATMNKVLFPLILEGLVEMLHKIKDDDSFYVSKGIDKKSTLDGLDYLSEYIYNMNPKYPDRKSNWTYIFDMEWVVYYLDQIPRPYYPFHLVWSREFAALKIQSYMRGYWARIRPDVLEVRDFWKALKADKEEKERAELETNVDSKELVLPPLNIK</sequence>
<dbReference type="Proteomes" id="UP001162162">
    <property type="component" value="Unassembled WGS sequence"/>
</dbReference>
<name>A0AAV8Z4U8_9CUCU</name>
<organism evidence="1 2">
    <name type="scientific">Aromia moschata</name>
    <dbReference type="NCBI Taxonomy" id="1265417"/>
    <lineage>
        <taxon>Eukaryota</taxon>
        <taxon>Metazoa</taxon>
        <taxon>Ecdysozoa</taxon>
        <taxon>Arthropoda</taxon>
        <taxon>Hexapoda</taxon>
        <taxon>Insecta</taxon>
        <taxon>Pterygota</taxon>
        <taxon>Neoptera</taxon>
        <taxon>Endopterygota</taxon>
        <taxon>Coleoptera</taxon>
        <taxon>Polyphaga</taxon>
        <taxon>Cucujiformia</taxon>
        <taxon>Chrysomeloidea</taxon>
        <taxon>Cerambycidae</taxon>
        <taxon>Cerambycinae</taxon>
        <taxon>Callichromatini</taxon>
        <taxon>Aromia</taxon>
    </lineage>
</organism>
<evidence type="ECO:0000313" key="2">
    <source>
        <dbReference type="Proteomes" id="UP001162162"/>
    </source>
</evidence>
<dbReference type="EMBL" id="JAPWTK010000019">
    <property type="protein sequence ID" value="KAJ8958169.1"/>
    <property type="molecule type" value="Genomic_DNA"/>
</dbReference>
<dbReference type="InterPro" id="IPR043408">
    <property type="entry name" value="IQCK"/>
</dbReference>
<gene>
    <name evidence="1" type="ORF">NQ318_006108</name>
</gene>
<reference evidence="1" key="1">
    <citation type="journal article" date="2023" name="Insect Mol. Biol.">
        <title>Genome sequencing provides insights into the evolution of gene families encoding plant cell wall-degrading enzymes in longhorned beetles.</title>
        <authorList>
            <person name="Shin N.R."/>
            <person name="Okamura Y."/>
            <person name="Kirsch R."/>
            <person name="Pauchet Y."/>
        </authorList>
    </citation>
    <scope>NUCLEOTIDE SEQUENCE</scope>
    <source>
        <strain evidence="1">AMC_N1</strain>
    </source>
</reference>
<evidence type="ECO:0000313" key="1">
    <source>
        <dbReference type="EMBL" id="KAJ8958169.1"/>
    </source>
</evidence>
<dbReference type="AlphaFoldDB" id="A0AAV8Z4U8"/>
<protein>
    <submittedName>
        <fullName evidence="1">Uncharacterized protein</fullName>
    </submittedName>
</protein>
<proteinExistence type="predicted"/>
<dbReference type="PROSITE" id="PS50096">
    <property type="entry name" value="IQ"/>
    <property type="match status" value="1"/>
</dbReference>
<comment type="caution">
    <text evidence="1">The sequence shown here is derived from an EMBL/GenBank/DDBJ whole genome shotgun (WGS) entry which is preliminary data.</text>
</comment>
<dbReference type="PANTHER" id="PTHR34927:SF1">
    <property type="entry name" value="IQ DOMAIN-CONTAINING PROTEIN K"/>
    <property type="match status" value="1"/>
</dbReference>
<keyword evidence="2" id="KW-1185">Reference proteome</keyword>
<accession>A0AAV8Z4U8</accession>
<dbReference type="PANTHER" id="PTHR34927">
    <property type="entry name" value="IQ DOMAIN-CONTAINING PROTEIN K"/>
    <property type="match status" value="1"/>
</dbReference>